<dbReference type="Pfam" id="PF14361">
    <property type="entry name" value="RsbRD_N"/>
    <property type="match status" value="1"/>
</dbReference>
<gene>
    <name evidence="5" type="ORF">KO481_27815</name>
</gene>
<dbReference type="RefSeq" id="WP_215921362.1">
    <property type="nucleotide sequence ID" value="NZ_JAHKNI010000010.1"/>
</dbReference>
<name>A0ABS6B4U3_9NOCA</name>
<evidence type="ECO:0000259" key="4">
    <source>
        <dbReference type="Pfam" id="PF17853"/>
    </source>
</evidence>
<dbReference type="PANTHER" id="PTHR33744:SF1">
    <property type="entry name" value="DNA-BINDING TRANSCRIPTIONAL ACTIVATOR ADER"/>
    <property type="match status" value="1"/>
</dbReference>
<accession>A0ABS6B4U3</accession>
<organism evidence="5 6">
    <name type="scientific">Nocardia albiluteola</name>
    <dbReference type="NCBI Taxonomy" id="2842303"/>
    <lineage>
        <taxon>Bacteria</taxon>
        <taxon>Bacillati</taxon>
        <taxon>Actinomycetota</taxon>
        <taxon>Actinomycetes</taxon>
        <taxon>Mycobacteriales</taxon>
        <taxon>Nocardiaceae</taxon>
        <taxon>Nocardia</taxon>
    </lineage>
</organism>
<dbReference type="InterPro" id="IPR041522">
    <property type="entry name" value="CdaR_GGDEF"/>
</dbReference>
<dbReference type="EMBL" id="JAHKNI010000010">
    <property type="protein sequence ID" value="MBU3065322.1"/>
    <property type="molecule type" value="Genomic_DNA"/>
</dbReference>
<dbReference type="InterPro" id="IPR042070">
    <property type="entry name" value="PucR_C-HTH_sf"/>
</dbReference>
<dbReference type="Pfam" id="PF13556">
    <property type="entry name" value="HTH_30"/>
    <property type="match status" value="1"/>
</dbReference>
<comment type="similarity">
    <text evidence="1">Belongs to the CdaR family.</text>
</comment>
<evidence type="ECO:0000313" key="5">
    <source>
        <dbReference type="EMBL" id="MBU3065322.1"/>
    </source>
</evidence>
<dbReference type="Proteomes" id="UP000733379">
    <property type="component" value="Unassembled WGS sequence"/>
</dbReference>
<evidence type="ECO:0000259" key="2">
    <source>
        <dbReference type="Pfam" id="PF13556"/>
    </source>
</evidence>
<dbReference type="PANTHER" id="PTHR33744">
    <property type="entry name" value="CARBOHYDRATE DIACID REGULATOR"/>
    <property type="match status" value="1"/>
</dbReference>
<dbReference type="Gene3D" id="1.10.10.2840">
    <property type="entry name" value="PucR C-terminal helix-turn-helix domain"/>
    <property type="match status" value="1"/>
</dbReference>
<sequence>MLWSPLPQMSADSTTVLTALALELDADLPAVAAHIIRSITGQEDSYAQHGVVLAQDLRETVTANVGGMLAALAGTHVAADGGLSIPHSTGRRRAHQAVPLEVVLHAYRLGGQTLMDRMLALARGRPADLGAFLDVATTVMEVVDRYSEAVVEGYRQAEIELQQRDSRRQQAVMDALLDDRAELPMESEVARLLGLPTGGPYVVAVCLLDLSAAHALGGMRDVCSVYGYAAAWRTRGDREIGIVALGHSTLPGFLEILRTATSGRVGVSGTIETLGAVSQACRFAETALLTCPDAPRDVAWIDDRLLEALVVVKPELAGRLVTRTLHEVLSLPGPERELLLDTLTAWYDAGCSARAAGRRLFCHRNTILNRLRRIETLTGRSFSDHRDQLSFYLAITARRLLPDVRRAAQPA</sequence>
<comment type="caution">
    <text evidence="5">The sequence shown here is derived from an EMBL/GenBank/DDBJ whole genome shotgun (WGS) entry which is preliminary data.</text>
</comment>
<evidence type="ECO:0000256" key="1">
    <source>
        <dbReference type="ARBA" id="ARBA00006754"/>
    </source>
</evidence>
<evidence type="ECO:0000259" key="3">
    <source>
        <dbReference type="Pfam" id="PF14361"/>
    </source>
</evidence>
<proteinExistence type="inferred from homology"/>
<evidence type="ECO:0000313" key="6">
    <source>
        <dbReference type="Proteomes" id="UP000733379"/>
    </source>
</evidence>
<dbReference type="InterPro" id="IPR025751">
    <property type="entry name" value="RsbRD_N_dom"/>
</dbReference>
<feature type="domain" description="CdaR GGDEF-like" evidence="4">
    <location>
        <begin position="189"/>
        <end position="288"/>
    </location>
</feature>
<dbReference type="InterPro" id="IPR025736">
    <property type="entry name" value="PucR_C-HTH_dom"/>
</dbReference>
<protein>
    <submittedName>
        <fullName evidence="5">Helix-turn-helix domain-containing protein</fullName>
    </submittedName>
</protein>
<feature type="domain" description="RsbT co-antagonist protein RsbRD N-terminal" evidence="3">
    <location>
        <begin position="29"/>
        <end position="168"/>
    </location>
</feature>
<keyword evidence="6" id="KW-1185">Reference proteome</keyword>
<dbReference type="Pfam" id="PF17853">
    <property type="entry name" value="GGDEF_2"/>
    <property type="match status" value="1"/>
</dbReference>
<dbReference type="InterPro" id="IPR051448">
    <property type="entry name" value="CdaR-like_regulators"/>
</dbReference>
<reference evidence="5 6" key="1">
    <citation type="submission" date="2021-06" db="EMBL/GenBank/DDBJ databases">
        <title>Actinomycetes sequencing.</title>
        <authorList>
            <person name="Shan Q."/>
        </authorList>
    </citation>
    <scope>NUCLEOTIDE SEQUENCE [LARGE SCALE GENOMIC DNA]</scope>
    <source>
        <strain evidence="5 6">NEAU-G5</strain>
    </source>
</reference>
<feature type="domain" description="PucR C-terminal helix-turn-helix" evidence="2">
    <location>
        <begin position="339"/>
        <end position="396"/>
    </location>
</feature>